<dbReference type="EMBL" id="LSYV01000112">
    <property type="protein sequence ID" value="KXZ42900.1"/>
    <property type="molecule type" value="Genomic_DNA"/>
</dbReference>
<feature type="domain" description="Protein kinase" evidence="2">
    <location>
        <begin position="41"/>
        <end position="409"/>
    </location>
</feature>
<keyword evidence="4" id="KW-1185">Reference proteome</keyword>
<proteinExistence type="predicted"/>
<dbReference type="Gene3D" id="1.10.510.10">
    <property type="entry name" value="Transferase(Phosphotransferase) domain 1"/>
    <property type="match status" value="1"/>
</dbReference>
<dbReference type="SUPFAM" id="SSF56112">
    <property type="entry name" value="Protein kinase-like (PK-like)"/>
    <property type="match status" value="1"/>
</dbReference>
<feature type="compositionally biased region" description="Low complexity" evidence="1">
    <location>
        <begin position="743"/>
        <end position="753"/>
    </location>
</feature>
<dbReference type="InterPro" id="IPR011009">
    <property type="entry name" value="Kinase-like_dom_sf"/>
</dbReference>
<dbReference type="AlphaFoldDB" id="A0A150G0Q7"/>
<dbReference type="PANTHER" id="PTHR12984:SF6">
    <property type="entry name" value="SCY1-LIKE PROTEIN 2"/>
    <property type="match status" value="1"/>
</dbReference>
<dbReference type="OrthoDB" id="79687at2759"/>
<feature type="region of interest" description="Disordered" evidence="1">
    <location>
        <begin position="141"/>
        <end position="176"/>
    </location>
</feature>
<feature type="compositionally biased region" description="Low complexity" evidence="1">
    <location>
        <begin position="767"/>
        <end position="782"/>
    </location>
</feature>
<dbReference type="InterPro" id="IPR051177">
    <property type="entry name" value="CIK-Related_Protein"/>
</dbReference>
<name>A0A150G0Q7_GONPE</name>
<sequence length="987" mass="94993">MFSAALRQVAQNVTGLAKQLADEATSIPLGPFANYKFQREYKMGAQTGTAGPHGLWRIFAGTARSSSAVNRAVSIWVLDKKDLAGRGDDLSAGAHGPSGAAAWQQRWEGVLQQQRRGCALMTRLKHPGVVRVVLPLEETAAHPQHPPQGHGHFGGSGSGSSSEHAASPSAPAAPQSPSLSLLEVKLGLLQLVEVLTFLHGTAHTAHCGLSPQTVVVAADGGWKLAGFAFAATLPGAGPGAGAGSADAAPPPGPPYQYNDPFPPLWEELSKPQLPYTAPELVIPPGGVPLASPLAAAAAAGAASSWAPADSFSLGALVYELVLAAEAGEAGGGGGGGGGVQQYGSRLAALGAAVAAAGGGGGGWDGGGGGAASVDMARVPAELRGPLLALVAPPPAARPPPAALARCAWFEGDTLLRALRFLEGMMQSEPRHKLAFLADFADESPAGAPGAAAPSSSPAPGGGGSPPERALWRRMGDRLLLSRVLPHLLQEVRNGGPVGVAALPVALAVCRRLGRAAFAERALPALEPVVEAAGGPGATGAAAGGGGSMLAALVGQSEVMAGLMDGPTIDRLLLPMLLRALLGPGGVAGAALTRLQSLVASGLLDGRAQQVRAALLPALRASASRTTSAAVRVASLGLMAAMGSRVDRAEGEAILAMCAQLLSVDGSGATAAAVAALFEALAAAPGWGCAAAAARMLPLMSPQLLSPGLTPQQLAAVAAAMQRMLSLVVRHAEDAAQGRGAGGAASPRAAALSATGGGGGASGGPSAGMGRDSAASAATTATTHGSVGAGPGSYGAVGSSSGMVLGGNGGGASAGGFLAPVPSAGSRPAVVDPSTAPAASMGPLADLSDPFAYLAPLAPVPGGGGVGGGGVVPMYGSQPTASAAMGVATASRAGGGGVGAALPPGLGSAAASPVGAAAAGGGGGGGTGRAGGADASFGWLAGSGTGVAATTGAAWGGGAAPGAGAMNGLRAASPAAASPSGPVNLMDL</sequence>
<feature type="region of interest" description="Disordered" evidence="1">
    <location>
        <begin position="445"/>
        <end position="469"/>
    </location>
</feature>
<evidence type="ECO:0000313" key="4">
    <source>
        <dbReference type="Proteomes" id="UP000075714"/>
    </source>
</evidence>
<feature type="compositionally biased region" description="Gly residues" evidence="1">
    <location>
        <begin position="754"/>
        <end position="766"/>
    </location>
</feature>
<dbReference type="PROSITE" id="PS50011">
    <property type="entry name" value="PROTEIN_KINASE_DOM"/>
    <property type="match status" value="1"/>
</dbReference>
<feature type="region of interest" description="Disordered" evidence="1">
    <location>
        <begin position="737"/>
        <end position="791"/>
    </location>
</feature>
<accession>A0A150G0Q7</accession>
<reference evidence="4" key="1">
    <citation type="journal article" date="2016" name="Nat. Commun.">
        <title>The Gonium pectorale genome demonstrates co-option of cell cycle regulation during the evolution of multicellularity.</title>
        <authorList>
            <person name="Hanschen E.R."/>
            <person name="Marriage T.N."/>
            <person name="Ferris P.J."/>
            <person name="Hamaji T."/>
            <person name="Toyoda A."/>
            <person name="Fujiyama A."/>
            <person name="Neme R."/>
            <person name="Noguchi H."/>
            <person name="Minakuchi Y."/>
            <person name="Suzuki M."/>
            <person name="Kawai-Toyooka H."/>
            <person name="Smith D.R."/>
            <person name="Sparks H."/>
            <person name="Anderson J."/>
            <person name="Bakaric R."/>
            <person name="Luria V."/>
            <person name="Karger A."/>
            <person name="Kirschner M.W."/>
            <person name="Durand P.M."/>
            <person name="Michod R.E."/>
            <person name="Nozaki H."/>
            <person name="Olson B.J."/>
        </authorList>
    </citation>
    <scope>NUCLEOTIDE SEQUENCE [LARGE SCALE GENOMIC DNA]</scope>
    <source>
        <strain evidence="4">NIES-2863</strain>
    </source>
</reference>
<comment type="caution">
    <text evidence="3">The sequence shown here is derived from an EMBL/GenBank/DDBJ whole genome shotgun (WGS) entry which is preliminary data.</text>
</comment>
<evidence type="ECO:0000256" key="1">
    <source>
        <dbReference type="SAM" id="MobiDB-lite"/>
    </source>
</evidence>
<protein>
    <recommendedName>
        <fullName evidence="2">Protein kinase domain-containing protein</fullName>
    </recommendedName>
</protein>
<feature type="compositionally biased region" description="Low complexity" evidence="1">
    <location>
        <begin position="141"/>
        <end position="150"/>
    </location>
</feature>
<dbReference type="InterPro" id="IPR000719">
    <property type="entry name" value="Prot_kinase_dom"/>
</dbReference>
<dbReference type="Proteomes" id="UP000075714">
    <property type="component" value="Unassembled WGS sequence"/>
</dbReference>
<evidence type="ECO:0000259" key="2">
    <source>
        <dbReference type="PROSITE" id="PS50011"/>
    </source>
</evidence>
<dbReference type="GO" id="GO:0005524">
    <property type="term" value="F:ATP binding"/>
    <property type="evidence" value="ECO:0007669"/>
    <property type="project" value="InterPro"/>
</dbReference>
<feature type="compositionally biased region" description="Low complexity" evidence="1">
    <location>
        <begin position="445"/>
        <end position="458"/>
    </location>
</feature>
<gene>
    <name evidence="3" type="ORF">GPECTOR_112g270</name>
</gene>
<dbReference type="PANTHER" id="PTHR12984">
    <property type="entry name" value="SCY1-RELATED S/T PROTEIN KINASE-LIKE"/>
    <property type="match status" value="1"/>
</dbReference>
<evidence type="ECO:0000313" key="3">
    <source>
        <dbReference type="EMBL" id="KXZ42900.1"/>
    </source>
</evidence>
<feature type="compositionally biased region" description="Low complexity" evidence="1">
    <location>
        <begin position="159"/>
        <end position="176"/>
    </location>
</feature>
<dbReference type="GO" id="GO:0004672">
    <property type="term" value="F:protein kinase activity"/>
    <property type="evidence" value="ECO:0007669"/>
    <property type="project" value="InterPro"/>
</dbReference>
<organism evidence="3 4">
    <name type="scientific">Gonium pectorale</name>
    <name type="common">Green alga</name>
    <dbReference type="NCBI Taxonomy" id="33097"/>
    <lineage>
        <taxon>Eukaryota</taxon>
        <taxon>Viridiplantae</taxon>
        <taxon>Chlorophyta</taxon>
        <taxon>core chlorophytes</taxon>
        <taxon>Chlorophyceae</taxon>
        <taxon>CS clade</taxon>
        <taxon>Chlamydomonadales</taxon>
        <taxon>Volvocaceae</taxon>
        <taxon>Gonium</taxon>
    </lineage>
</organism>